<evidence type="ECO:0008006" key="13">
    <source>
        <dbReference type="Google" id="ProtNLM"/>
    </source>
</evidence>
<evidence type="ECO:0000256" key="8">
    <source>
        <dbReference type="SAM" id="MobiDB-lite"/>
    </source>
</evidence>
<evidence type="ECO:0000259" key="9">
    <source>
        <dbReference type="Pfam" id="PF00732"/>
    </source>
</evidence>
<comment type="caution">
    <text evidence="11">The sequence shown here is derived from an EMBL/GenBank/DDBJ whole genome shotgun (WGS) entry which is preliminary data.</text>
</comment>
<keyword evidence="4" id="KW-0732">Signal</keyword>
<dbReference type="PANTHER" id="PTHR11552">
    <property type="entry name" value="GLUCOSE-METHANOL-CHOLINE GMC OXIDOREDUCTASE"/>
    <property type="match status" value="1"/>
</dbReference>
<evidence type="ECO:0000256" key="4">
    <source>
        <dbReference type="ARBA" id="ARBA00022729"/>
    </source>
</evidence>
<organism evidence="11 12">
    <name type="scientific">Mycena rosella</name>
    <name type="common">Pink bonnet</name>
    <name type="synonym">Agaricus rosellus</name>
    <dbReference type="NCBI Taxonomy" id="1033263"/>
    <lineage>
        <taxon>Eukaryota</taxon>
        <taxon>Fungi</taxon>
        <taxon>Dikarya</taxon>
        <taxon>Basidiomycota</taxon>
        <taxon>Agaricomycotina</taxon>
        <taxon>Agaricomycetes</taxon>
        <taxon>Agaricomycetidae</taxon>
        <taxon>Agaricales</taxon>
        <taxon>Marasmiineae</taxon>
        <taxon>Mycenaceae</taxon>
        <taxon>Mycena</taxon>
    </lineage>
</organism>
<keyword evidence="5" id="KW-0274">FAD</keyword>
<dbReference type="AlphaFoldDB" id="A0AAD7DSJ2"/>
<keyword evidence="3" id="KW-0285">Flavoprotein</keyword>
<feature type="compositionally biased region" description="Basic and acidic residues" evidence="8">
    <location>
        <begin position="17"/>
        <end position="31"/>
    </location>
</feature>
<evidence type="ECO:0000256" key="7">
    <source>
        <dbReference type="ARBA" id="ARBA00023180"/>
    </source>
</evidence>
<feature type="domain" description="Glucose-methanol-choline oxidoreductase C-terminal" evidence="10">
    <location>
        <begin position="343"/>
        <end position="447"/>
    </location>
</feature>
<keyword evidence="6" id="KW-0560">Oxidoreductase</keyword>
<dbReference type="InterPro" id="IPR000172">
    <property type="entry name" value="GMC_OxRdtase_N"/>
</dbReference>
<evidence type="ECO:0000256" key="1">
    <source>
        <dbReference type="ARBA" id="ARBA00001974"/>
    </source>
</evidence>
<accession>A0AAD7DSJ2</accession>
<evidence type="ECO:0000256" key="2">
    <source>
        <dbReference type="ARBA" id="ARBA00010790"/>
    </source>
</evidence>
<dbReference type="Proteomes" id="UP001221757">
    <property type="component" value="Unassembled WGS sequence"/>
</dbReference>
<keyword evidence="12" id="KW-1185">Reference proteome</keyword>
<dbReference type="Pfam" id="PF00732">
    <property type="entry name" value="GMC_oxred_N"/>
    <property type="match status" value="1"/>
</dbReference>
<dbReference type="GO" id="GO:0050660">
    <property type="term" value="F:flavin adenine dinucleotide binding"/>
    <property type="evidence" value="ECO:0007669"/>
    <property type="project" value="InterPro"/>
</dbReference>
<dbReference type="EMBL" id="JARKIE010000027">
    <property type="protein sequence ID" value="KAJ7698143.1"/>
    <property type="molecule type" value="Genomic_DNA"/>
</dbReference>
<dbReference type="Pfam" id="PF05199">
    <property type="entry name" value="GMC_oxred_C"/>
    <property type="match status" value="1"/>
</dbReference>
<proteinExistence type="inferred from homology"/>
<sequence>MYDHSKIAGFRQASDAKTQEDRGKMKRPKEVWPKMQELLRKRIALKDALERDKTPKSFDLGDLNGVSWIPRNVDPVKGIRSYAGNSYYGPNAGRTNLILLTGAQATKIVFNTTAKNISAIGVQYIMGGTSYNANATKEVILSAGTFQIPHLLELSGVGNTTILGQYNIPSVLDLPGVGQNLMDHPFTGSDFLFPPWHVNTDLRVNATFRVEQQNLYTSEHKGALTYTSAINSPVTLQDLVGTAETNTLIKNLTAFLSTIPQTPLQKVQYQAQLDMLKVGDAPFLVMGALPTGGFLGPADFNTSYTMAIIMQVIRPTRSAGAQWQCLVLLTSLDNIHGISSQHIGSSDPLAAPIINPHYLGVPFEVDISVKAQQWAQRWFLSKTVGGALNLPASDVKTGTSAMVPLSMGGVVDSNLKVYGLQNVRVIDAGIFPLTIGTVIQQIVYAIAEQERHPGNGIRCNICDGNTKVHPLISLSRGRARLIRGTSTNTTSSLLPLDPIPDIMNLQNFRLRLRLCEIETLLVQIDDEIHQRSKNRRLLKERQRRLNNEKTAIQQSIDLIVYPILTIPVEITSEIFLHCLPDEPQRPSVSAAPMLLGAVCREWRVISRGDRRLWATMKIDFTRGHRFVEEWLLRAGNMPLSLTLILSRAHERCRALFSFEEEPKCDCPPLPIGLFAGSWEHLTTFRGDFFTPNECLALLARAARLTRCEFRNIEETEDFLPATVTPFLLNRLEYLGLASHPDYEYETSCLPILQSLDLPRLRTLDLHCYFPFNDASFISFLRRSPDIQIFTARFDGPDDGPDDGVANSVFSAMPSLTTLGLHLDTDDIFFQVLPLLATSHSFLPSIHALTFSVFIETLWSDTRSDILVDALAARWEPPAGVARLRDFEFNFYLDTSDEENDGQPYGIAEHLWELMAEGMKLHIGPPEASWVTLSAQDSSPPTSTPDSA</sequence>
<evidence type="ECO:0000313" key="11">
    <source>
        <dbReference type="EMBL" id="KAJ7698143.1"/>
    </source>
</evidence>
<dbReference type="GO" id="GO:0016614">
    <property type="term" value="F:oxidoreductase activity, acting on CH-OH group of donors"/>
    <property type="evidence" value="ECO:0007669"/>
    <property type="project" value="InterPro"/>
</dbReference>
<evidence type="ECO:0000256" key="6">
    <source>
        <dbReference type="ARBA" id="ARBA00023002"/>
    </source>
</evidence>
<name>A0AAD7DSJ2_MYCRO</name>
<comment type="similarity">
    <text evidence="2">Belongs to the GMC oxidoreductase family.</text>
</comment>
<dbReference type="Gene3D" id="3.50.50.60">
    <property type="entry name" value="FAD/NAD(P)-binding domain"/>
    <property type="match status" value="2"/>
</dbReference>
<protein>
    <recommendedName>
        <fullName evidence="13">F-box domain-containing protein</fullName>
    </recommendedName>
</protein>
<evidence type="ECO:0000313" key="12">
    <source>
        <dbReference type="Proteomes" id="UP001221757"/>
    </source>
</evidence>
<feature type="domain" description="Glucose-methanol-choline oxidoreductase N-terminal" evidence="9">
    <location>
        <begin position="65"/>
        <end position="185"/>
    </location>
</feature>
<evidence type="ECO:0000259" key="10">
    <source>
        <dbReference type="Pfam" id="PF05199"/>
    </source>
</evidence>
<dbReference type="InterPro" id="IPR036188">
    <property type="entry name" value="FAD/NAD-bd_sf"/>
</dbReference>
<dbReference type="PANTHER" id="PTHR11552:SF201">
    <property type="entry name" value="GLUCOSE-METHANOL-CHOLINE OXIDOREDUCTASE N-TERMINAL DOMAIN-CONTAINING PROTEIN"/>
    <property type="match status" value="1"/>
</dbReference>
<evidence type="ECO:0000256" key="5">
    <source>
        <dbReference type="ARBA" id="ARBA00022827"/>
    </source>
</evidence>
<evidence type="ECO:0000256" key="3">
    <source>
        <dbReference type="ARBA" id="ARBA00022630"/>
    </source>
</evidence>
<feature type="region of interest" description="Disordered" evidence="8">
    <location>
        <begin position="1"/>
        <end position="31"/>
    </location>
</feature>
<reference evidence="11" key="1">
    <citation type="submission" date="2023-03" db="EMBL/GenBank/DDBJ databases">
        <title>Massive genome expansion in bonnet fungi (Mycena s.s.) driven by repeated elements and novel gene families across ecological guilds.</title>
        <authorList>
            <consortium name="Lawrence Berkeley National Laboratory"/>
            <person name="Harder C.B."/>
            <person name="Miyauchi S."/>
            <person name="Viragh M."/>
            <person name="Kuo A."/>
            <person name="Thoen E."/>
            <person name="Andreopoulos B."/>
            <person name="Lu D."/>
            <person name="Skrede I."/>
            <person name="Drula E."/>
            <person name="Henrissat B."/>
            <person name="Morin E."/>
            <person name="Kohler A."/>
            <person name="Barry K."/>
            <person name="LaButti K."/>
            <person name="Morin E."/>
            <person name="Salamov A."/>
            <person name="Lipzen A."/>
            <person name="Mereny Z."/>
            <person name="Hegedus B."/>
            <person name="Baldrian P."/>
            <person name="Stursova M."/>
            <person name="Weitz H."/>
            <person name="Taylor A."/>
            <person name="Grigoriev I.V."/>
            <person name="Nagy L.G."/>
            <person name="Martin F."/>
            <person name="Kauserud H."/>
        </authorList>
    </citation>
    <scope>NUCLEOTIDE SEQUENCE</scope>
    <source>
        <strain evidence="11">CBHHK067</strain>
    </source>
</reference>
<dbReference type="Gene3D" id="3.30.560.10">
    <property type="entry name" value="Glucose Oxidase, domain 3"/>
    <property type="match status" value="1"/>
</dbReference>
<comment type="cofactor">
    <cofactor evidence="1">
        <name>FAD</name>
        <dbReference type="ChEBI" id="CHEBI:57692"/>
    </cofactor>
</comment>
<dbReference type="SUPFAM" id="SSF51905">
    <property type="entry name" value="FAD/NAD(P)-binding domain"/>
    <property type="match status" value="1"/>
</dbReference>
<keyword evidence="7" id="KW-0325">Glycoprotein</keyword>
<dbReference type="InterPro" id="IPR007867">
    <property type="entry name" value="GMC_OxRtase_C"/>
</dbReference>
<dbReference type="InterPro" id="IPR012132">
    <property type="entry name" value="GMC_OxRdtase"/>
</dbReference>
<gene>
    <name evidence="11" type="ORF">B0H17DRAFT_1177509</name>
</gene>